<evidence type="ECO:0000313" key="2">
    <source>
        <dbReference type="EMBL" id="SNS88142.1"/>
    </source>
</evidence>
<protein>
    <submittedName>
        <fullName evidence="2">Uncharacterized protein</fullName>
    </submittedName>
</protein>
<sequence>MLVGRSKNVVIVINKIFKTFEPETGFAGTTYASRRRPSRASPGPTGHERMTMR</sequence>
<evidence type="ECO:0000313" key="3">
    <source>
        <dbReference type="Proteomes" id="UP000198415"/>
    </source>
</evidence>
<dbReference type="AlphaFoldDB" id="A0A239I450"/>
<accession>A0A239I450</accession>
<keyword evidence="3" id="KW-1185">Reference proteome</keyword>
<name>A0A239I450_9ACTN</name>
<dbReference type="Proteomes" id="UP000198415">
    <property type="component" value="Unassembled WGS sequence"/>
</dbReference>
<dbReference type="EMBL" id="FZNR01000027">
    <property type="protein sequence ID" value="SNS88142.1"/>
    <property type="molecule type" value="Genomic_DNA"/>
</dbReference>
<evidence type="ECO:0000256" key="1">
    <source>
        <dbReference type="SAM" id="MobiDB-lite"/>
    </source>
</evidence>
<organism evidence="2 3">
    <name type="scientific">Actinoplanes regularis</name>
    <dbReference type="NCBI Taxonomy" id="52697"/>
    <lineage>
        <taxon>Bacteria</taxon>
        <taxon>Bacillati</taxon>
        <taxon>Actinomycetota</taxon>
        <taxon>Actinomycetes</taxon>
        <taxon>Micromonosporales</taxon>
        <taxon>Micromonosporaceae</taxon>
        <taxon>Actinoplanes</taxon>
    </lineage>
</organism>
<proteinExistence type="predicted"/>
<reference evidence="2 3" key="1">
    <citation type="submission" date="2017-06" db="EMBL/GenBank/DDBJ databases">
        <authorList>
            <person name="Kim H.J."/>
            <person name="Triplett B.A."/>
        </authorList>
    </citation>
    <scope>NUCLEOTIDE SEQUENCE [LARGE SCALE GENOMIC DNA]</scope>
    <source>
        <strain evidence="2 3">DSM 43151</strain>
    </source>
</reference>
<feature type="region of interest" description="Disordered" evidence="1">
    <location>
        <begin position="27"/>
        <end position="53"/>
    </location>
</feature>
<gene>
    <name evidence="2" type="ORF">SAMN06264365_12757</name>
</gene>